<reference evidence="19 20" key="1">
    <citation type="submission" date="2014-03" db="EMBL/GenBank/DDBJ databases">
        <title>Bradyrhizobium valentinum sp. nov., isolated from effective nodules of Lupinus mariae-josephae, a lupine endemic of basic-lime soils in Eastern Spain.</title>
        <authorList>
            <person name="Duran D."/>
            <person name="Rey L."/>
            <person name="Navarro A."/>
            <person name="Busquets A."/>
            <person name="Imperial J."/>
            <person name="Ruiz-Argueso T."/>
        </authorList>
    </citation>
    <scope>NUCLEOTIDE SEQUENCE [LARGE SCALE GENOMIC DNA]</scope>
    <source>
        <strain evidence="19 20">Ro19</strain>
    </source>
</reference>
<keyword evidence="15" id="KW-1006">Bacterial flagellum protein export</keyword>
<dbReference type="EMBL" id="LLYA01000090">
    <property type="protein sequence ID" value="KRR28414.1"/>
    <property type="molecule type" value="Genomic_DNA"/>
</dbReference>
<dbReference type="InterPro" id="IPR005714">
    <property type="entry name" value="ATPase_T3SS_FliI/YscN"/>
</dbReference>
<dbReference type="InterPro" id="IPR000194">
    <property type="entry name" value="ATPase_F1/V1/A1_a/bsu_nucl-bd"/>
</dbReference>
<dbReference type="SMART" id="SM00382">
    <property type="entry name" value="AAA"/>
    <property type="match status" value="1"/>
</dbReference>
<evidence type="ECO:0000313" key="19">
    <source>
        <dbReference type="EMBL" id="KRR28414.1"/>
    </source>
</evidence>
<evidence type="ECO:0000256" key="8">
    <source>
        <dbReference type="ARBA" id="ARBA00022741"/>
    </source>
</evidence>
<dbReference type="PROSITE" id="PS00152">
    <property type="entry name" value="ATPASE_ALPHA_BETA"/>
    <property type="match status" value="1"/>
</dbReference>
<keyword evidence="9" id="KW-0375">Hydrogen ion transport</keyword>
<dbReference type="RefSeq" id="WP_057842911.1">
    <property type="nucleotide sequence ID" value="NZ_LLYA01000090.1"/>
</dbReference>
<protein>
    <recommendedName>
        <fullName evidence="5">Flagellum-specific ATP synthase</fullName>
        <ecNumber evidence="4">7.1.2.2</ecNumber>
    </recommendedName>
</protein>
<organism evidence="19 20">
    <name type="scientific">Bradyrhizobium retamae</name>
    <dbReference type="NCBI Taxonomy" id="1300035"/>
    <lineage>
        <taxon>Bacteria</taxon>
        <taxon>Pseudomonadati</taxon>
        <taxon>Pseudomonadota</taxon>
        <taxon>Alphaproteobacteria</taxon>
        <taxon>Hyphomicrobiales</taxon>
        <taxon>Nitrobacteraceae</taxon>
        <taxon>Bradyrhizobium</taxon>
    </lineage>
</organism>
<keyword evidence="10" id="KW-1005">Bacterial flagellum biogenesis</keyword>
<keyword evidence="20" id="KW-1185">Reference proteome</keyword>
<dbReference type="GO" id="GO:0046933">
    <property type="term" value="F:proton-transporting ATP synthase activity, rotational mechanism"/>
    <property type="evidence" value="ECO:0007669"/>
    <property type="project" value="TreeGrafter"/>
</dbReference>
<keyword evidence="12" id="KW-0653">Protein transport</keyword>
<dbReference type="InterPro" id="IPR050053">
    <property type="entry name" value="ATPase_alpha/beta_chains"/>
</dbReference>
<dbReference type="GO" id="GO:0008564">
    <property type="term" value="F:protein-exporting ATPase activity"/>
    <property type="evidence" value="ECO:0007669"/>
    <property type="project" value="UniProtKB-EC"/>
</dbReference>
<evidence type="ECO:0000256" key="3">
    <source>
        <dbReference type="ARBA" id="ARBA00008936"/>
    </source>
</evidence>
<keyword evidence="11" id="KW-0067">ATP-binding</keyword>
<dbReference type="GO" id="GO:0005737">
    <property type="term" value="C:cytoplasm"/>
    <property type="evidence" value="ECO:0007669"/>
    <property type="project" value="UniProtKB-SubCell"/>
</dbReference>
<dbReference type="SUPFAM" id="SSF52540">
    <property type="entry name" value="P-loop containing nucleoside triphosphate hydrolases"/>
    <property type="match status" value="1"/>
</dbReference>
<dbReference type="GO" id="GO:0016887">
    <property type="term" value="F:ATP hydrolysis activity"/>
    <property type="evidence" value="ECO:0007669"/>
    <property type="project" value="InterPro"/>
</dbReference>
<keyword evidence="16" id="KW-0066">ATP synthesis</keyword>
<evidence type="ECO:0000256" key="7">
    <source>
        <dbReference type="ARBA" id="ARBA00022490"/>
    </source>
</evidence>
<keyword evidence="7" id="KW-0963">Cytoplasm</keyword>
<evidence type="ECO:0000256" key="1">
    <source>
        <dbReference type="ARBA" id="ARBA00003290"/>
    </source>
</evidence>
<dbReference type="InterPro" id="IPR004100">
    <property type="entry name" value="ATPase_F1/V1/A1_a/bsu_N"/>
</dbReference>
<dbReference type="FunFam" id="3.40.50.12240:FF:000002">
    <property type="entry name" value="Flagellum-specific ATP synthase FliI"/>
    <property type="match status" value="1"/>
</dbReference>
<comment type="catalytic activity">
    <reaction evidence="17">
        <text>ATP + H2O + cellular proteinSide 1 = ADP + phosphate + cellular proteinSide 2.</text>
        <dbReference type="EC" id="7.4.2.8"/>
    </reaction>
</comment>
<evidence type="ECO:0000256" key="14">
    <source>
        <dbReference type="ARBA" id="ARBA00023065"/>
    </source>
</evidence>
<dbReference type="Pfam" id="PF02874">
    <property type="entry name" value="ATP-synt_ab_N"/>
    <property type="match status" value="1"/>
</dbReference>
<sequence length="441" mass="47234">MKALAEQIGDIDGVNIYGRVVGVRGLMVEIAGPIHAMSVGARIVIETGGSRLISAEVIGFSGSNAVVMPFGGLDGVRRGCRAVIATAASQVRPSPAWLGRVINAMGEPIDGKGPLVQGPSPMPYRNAPPPAHSRKRVGAPLDLGVRALNTFLTCCRGQRLGIFAGSGVGKSVLLSMLARNVDADITVIGLIGERGREVQEFLQEDLGDEGLARSVVVVATSDEPALMRRQAAYLTLAISEYFRDEDKDVLCLMDSVTRFAMAQREIGLSAGEPPTAKGYTPTVFTELPKLLERAGPGTGVGTITGIFTVLVDGDDHNEPIADAVRGILDGHVVMQRSIAERGRFPAINILKSVSRTMPRSANPDYLPIIMRGRQVMAAYADMEELIRLGAYRAGSSPEVDEAIRLHEPLEAFLRQAKDENSSLDDGYRQLAQILANLETER</sequence>
<evidence type="ECO:0000313" key="20">
    <source>
        <dbReference type="Proteomes" id="UP000052023"/>
    </source>
</evidence>
<keyword evidence="14" id="KW-0406">Ion transport</keyword>
<dbReference type="InterPro" id="IPR022426">
    <property type="entry name" value="FliI_clade3"/>
</dbReference>
<keyword evidence="13" id="KW-1278">Translocase</keyword>
<dbReference type="GO" id="GO:0009288">
    <property type="term" value="C:bacterial-type flagellum"/>
    <property type="evidence" value="ECO:0007669"/>
    <property type="project" value="InterPro"/>
</dbReference>
<gene>
    <name evidence="19" type="primary">fliI</name>
    <name evidence="19" type="ORF">CQ13_20680</name>
</gene>
<dbReference type="AlphaFoldDB" id="A0A0R3N8E5"/>
<evidence type="ECO:0000256" key="10">
    <source>
        <dbReference type="ARBA" id="ARBA00022795"/>
    </source>
</evidence>
<accession>A0A0R3N8E5</accession>
<keyword evidence="8" id="KW-0547">Nucleotide-binding</keyword>
<comment type="function">
    <text evidence="1">Probable catalytic subunit of a protein translocase for flagellum-specific export, or a proton translocase involved in local circuits at the flagellum.</text>
</comment>
<dbReference type="Pfam" id="PF00006">
    <property type="entry name" value="ATP-synt_ab"/>
    <property type="match status" value="1"/>
</dbReference>
<evidence type="ECO:0000256" key="6">
    <source>
        <dbReference type="ARBA" id="ARBA00022448"/>
    </source>
</evidence>
<dbReference type="NCBIfam" id="TIGR03498">
    <property type="entry name" value="FliI_clade3"/>
    <property type="match status" value="1"/>
</dbReference>
<evidence type="ECO:0000256" key="2">
    <source>
        <dbReference type="ARBA" id="ARBA00004496"/>
    </source>
</evidence>
<dbReference type="InterPro" id="IPR040627">
    <property type="entry name" value="T3SS_ATPase_C"/>
</dbReference>
<dbReference type="PANTHER" id="PTHR15184:SF9">
    <property type="entry name" value="SPI-1 TYPE 3 SECRETION SYSTEM ATPASE"/>
    <property type="match status" value="1"/>
</dbReference>
<dbReference type="GO" id="GO:0044781">
    <property type="term" value="P:bacterial-type flagellum organization"/>
    <property type="evidence" value="ECO:0007669"/>
    <property type="project" value="UniProtKB-KW"/>
</dbReference>
<evidence type="ECO:0000256" key="11">
    <source>
        <dbReference type="ARBA" id="ARBA00022840"/>
    </source>
</evidence>
<dbReference type="InterPro" id="IPR027417">
    <property type="entry name" value="P-loop_NTPase"/>
</dbReference>
<dbReference type="CDD" id="cd18117">
    <property type="entry name" value="ATP-synt_flagellum-secretory_path_III_N"/>
    <property type="match status" value="1"/>
</dbReference>
<dbReference type="NCBIfam" id="TIGR01026">
    <property type="entry name" value="fliI_yscN"/>
    <property type="match status" value="1"/>
</dbReference>
<dbReference type="Proteomes" id="UP000052023">
    <property type="component" value="Unassembled WGS sequence"/>
</dbReference>
<comment type="similarity">
    <text evidence="3">Belongs to the ATPase alpha/beta chains family.</text>
</comment>
<dbReference type="PANTHER" id="PTHR15184">
    <property type="entry name" value="ATP SYNTHASE"/>
    <property type="match status" value="1"/>
</dbReference>
<dbReference type="GO" id="GO:0030254">
    <property type="term" value="P:protein secretion by the type III secretion system"/>
    <property type="evidence" value="ECO:0007669"/>
    <property type="project" value="InterPro"/>
</dbReference>
<dbReference type="GO" id="GO:0030257">
    <property type="term" value="C:type III protein secretion system complex"/>
    <property type="evidence" value="ECO:0007669"/>
    <property type="project" value="InterPro"/>
</dbReference>
<evidence type="ECO:0000256" key="9">
    <source>
        <dbReference type="ARBA" id="ARBA00022781"/>
    </source>
</evidence>
<evidence type="ECO:0000256" key="4">
    <source>
        <dbReference type="ARBA" id="ARBA00012473"/>
    </source>
</evidence>
<keyword evidence="19" id="KW-0969">Cilium</keyword>
<name>A0A0R3N8E5_9BRAD</name>
<dbReference type="CDD" id="cd18114">
    <property type="entry name" value="ATP-synt_flagellum-secretory_path_III_C"/>
    <property type="match status" value="1"/>
</dbReference>
<evidence type="ECO:0000256" key="15">
    <source>
        <dbReference type="ARBA" id="ARBA00023225"/>
    </source>
</evidence>
<dbReference type="Pfam" id="PF18269">
    <property type="entry name" value="T3SS_ATPase_C"/>
    <property type="match status" value="1"/>
</dbReference>
<comment type="subcellular location">
    <subcellularLocation>
        <location evidence="2">Cytoplasm</location>
    </subcellularLocation>
</comment>
<comment type="caution">
    <text evidence="19">The sequence shown here is derived from an EMBL/GenBank/DDBJ whole genome shotgun (WGS) entry which is preliminary data.</text>
</comment>
<evidence type="ECO:0000256" key="16">
    <source>
        <dbReference type="ARBA" id="ARBA00023310"/>
    </source>
</evidence>
<evidence type="ECO:0000256" key="5">
    <source>
        <dbReference type="ARBA" id="ARBA00020580"/>
    </source>
</evidence>
<feature type="domain" description="AAA+ ATPase" evidence="18">
    <location>
        <begin position="156"/>
        <end position="339"/>
    </location>
</feature>
<dbReference type="OrthoDB" id="9801639at2"/>
<evidence type="ECO:0000259" key="18">
    <source>
        <dbReference type="SMART" id="SM00382"/>
    </source>
</evidence>
<dbReference type="Gene3D" id="3.40.50.12240">
    <property type="match status" value="1"/>
</dbReference>
<keyword evidence="6" id="KW-0813">Transport</keyword>
<proteinExistence type="inferred from homology"/>
<keyword evidence="19" id="KW-0282">Flagellum</keyword>
<dbReference type="InterPro" id="IPR020003">
    <property type="entry name" value="ATPase_a/bsu_AS"/>
</dbReference>
<dbReference type="InterPro" id="IPR003593">
    <property type="entry name" value="AAA+_ATPase"/>
</dbReference>
<dbReference type="CDD" id="cd01136">
    <property type="entry name" value="ATPase_flagellum-secretory_path_III"/>
    <property type="match status" value="1"/>
</dbReference>
<evidence type="ECO:0000256" key="13">
    <source>
        <dbReference type="ARBA" id="ARBA00022967"/>
    </source>
</evidence>
<dbReference type="GO" id="GO:0005524">
    <property type="term" value="F:ATP binding"/>
    <property type="evidence" value="ECO:0007669"/>
    <property type="project" value="UniProtKB-KW"/>
</dbReference>
<dbReference type="EC" id="7.1.2.2" evidence="4"/>
<evidence type="ECO:0000256" key="12">
    <source>
        <dbReference type="ARBA" id="ARBA00022927"/>
    </source>
</evidence>
<keyword evidence="19" id="KW-0966">Cell projection</keyword>
<evidence type="ECO:0000256" key="17">
    <source>
        <dbReference type="ARBA" id="ARBA00034006"/>
    </source>
</evidence>